<sequence length="40" mass="4993">MYIYTEYLKLLQNKEILHIYVQQALENELLELVNERLFTY</sequence>
<dbReference type="KEGG" id="csb:CLSA_c10810"/>
<reference evidence="1 2" key="1">
    <citation type="journal article" date="2013" name="Genome Announc.">
        <title>Complete Genome Sequence of the Solvent Producer Clostridium saccharobutylicum NCP262 (DSM 13864).</title>
        <authorList>
            <person name="Poehlein A."/>
            <person name="Hartwich K."/>
            <person name="Krabben P."/>
            <person name="Ehrenreich A."/>
            <person name="Liebl W."/>
            <person name="Durre P."/>
            <person name="Gottschalk G."/>
            <person name="Daniel R."/>
        </authorList>
    </citation>
    <scope>NUCLEOTIDE SEQUENCE [LARGE SCALE GENOMIC DNA]</scope>
    <source>
        <strain evidence="1">DSM 13864</strain>
    </source>
</reference>
<name>U5MNJ8_CLOSA</name>
<dbReference type="HOGENOM" id="CLU_3287558_0_0_9"/>
<proteinExistence type="predicted"/>
<evidence type="ECO:0000313" key="2">
    <source>
        <dbReference type="Proteomes" id="UP000017118"/>
    </source>
</evidence>
<dbReference type="Proteomes" id="UP000017118">
    <property type="component" value="Chromosome"/>
</dbReference>
<accession>U5MNJ8</accession>
<dbReference type="AlphaFoldDB" id="U5MNJ8"/>
<protein>
    <submittedName>
        <fullName evidence="1">Uncharacterized protein</fullName>
    </submittedName>
</protein>
<dbReference type="EMBL" id="CP006721">
    <property type="protein sequence ID" value="AGX42088.1"/>
    <property type="molecule type" value="Genomic_DNA"/>
</dbReference>
<evidence type="ECO:0000313" key="1">
    <source>
        <dbReference type="EMBL" id="AGX42088.1"/>
    </source>
</evidence>
<dbReference type="PATRIC" id="fig|1345695.3.peg.1026"/>
<gene>
    <name evidence="1" type="ORF">CLSA_c10810</name>
</gene>
<organism evidence="1 2">
    <name type="scientific">Clostridium saccharobutylicum DSM 13864</name>
    <dbReference type="NCBI Taxonomy" id="1345695"/>
    <lineage>
        <taxon>Bacteria</taxon>
        <taxon>Bacillati</taxon>
        <taxon>Bacillota</taxon>
        <taxon>Clostridia</taxon>
        <taxon>Eubacteriales</taxon>
        <taxon>Clostridiaceae</taxon>
        <taxon>Clostridium</taxon>
    </lineage>
</organism>
<keyword evidence="2" id="KW-1185">Reference proteome</keyword>